<gene>
    <name evidence="2" type="ORF">ENL01_02445</name>
</gene>
<dbReference type="SMART" id="SM00028">
    <property type="entry name" value="TPR"/>
    <property type="match status" value="3"/>
</dbReference>
<dbReference type="PROSITE" id="PS50293">
    <property type="entry name" value="TPR_REGION"/>
    <property type="match status" value="2"/>
</dbReference>
<dbReference type="EMBL" id="DRSK01000142">
    <property type="protein sequence ID" value="HHE07760.1"/>
    <property type="molecule type" value="Genomic_DNA"/>
</dbReference>
<protein>
    <submittedName>
        <fullName evidence="2">Tetratricopeptide repeat protein</fullName>
    </submittedName>
</protein>
<dbReference type="PANTHER" id="PTHR44749">
    <property type="entry name" value="SUPPRESSOR OF RPS4-RLD 1"/>
    <property type="match status" value="1"/>
</dbReference>
<feature type="repeat" description="TPR" evidence="1">
    <location>
        <begin position="120"/>
        <end position="153"/>
    </location>
</feature>
<dbReference type="InterPro" id="IPR019734">
    <property type="entry name" value="TPR_rpt"/>
</dbReference>
<dbReference type="SUPFAM" id="SSF48452">
    <property type="entry name" value="TPR-like"/>
    <property type="match status" value="1"/>
</dbReference>
<feature type="repeat" description="TPR" evidence="1">
    <location>
        <begin position="86"/>
        <end position="119"/>
    </location>
</feature>
<keyword evidence="1" id="KW-0802">TPR repeat</keyword>
<reference evidence="2" key="1">
    <citation type="journal article" date="2020" name="mSystems">
        <title>Genome- and Community-Level Interaction Insights into Carbon Utilization and Element Cycling Functions of Hydrothermarchaeota in Hydrothermal Sediment.</title>
        <authorList>
            <person name="Zhou Z."/>
            <person name="Liu Y."/>
            <person name="Xu W."/>
            <person name="Pan J."/>
            <person name="Luo Z.H."/>
            <person name="Li M."/>
        </authorList>
    </citation>
    <scope>NUCLEOTIDE SEQUENCE [LARGE SCALE GENOMIC DNA]</scope>
    <source>
        <strain evidence="2">HyVt-628</strain>
    </source>
</reference>
<dbReference type="AlphaFoldDB" id="A0A7C5HPR8"/>
<evidence type="ECO:0000256" key="1">
    <source>
        <dbReference type="PROSITE-ProRule" id="PRU00339"/>
    </source>
</evidence>
<dbReference type="PANTHER" id="PTHR44749:SF1">
    <property type="entry name" value="TETRATRICOPEPTIDE-LIKE HELICAL DOMAIN-CONTAINING PROTEIN"/>
    <property type="match status" value="1"/>
</dbReference>
<comment type="caution">
    <text evidence="2">The sequence shown here is derived from an EMBL/GenBank/DDBJ whole genome shotgun (WGS) entry which is preliminary data.</text>
</comment>
<dbReference type="PROSITE" id="PS50005">
    <property type="entry name" value="TPR"/>
    <property type="match status" value="2"/>
</dbReference>
<sequence length="196" mass="21981">MNDKEPIAPLTDDHATAREGQYRKALEHIEAGKYHQATELLNVLAGQASRDARIRYARAVALLSTGLYRQAGTDLAFTVVLDREFLPAYRHLGYVLLSMGKEEAAIKVLQKALELDPNFVDAWGVLADVYMDLGENEKAFEALDKALELEPRNAEVHCKLAMYYLSRGDMTGLRSEYELLREMEPDVAAQIAELLP</sequence>
<name>A0A7C5HPR8_9CHLB</name>
<dbReference type="InterPro" id="IPR011990">
    <property type="entry name" value="TPR-like_helical_dom_sf"/>
</dbReference>
<evidence type="ECO:0000313" key="2">
    <source>
        <dbReference type="EMBL" id="HHE07760.1"/>
    </source>
</evidence>
<accession>A0A7C5HPR8</accession>
<organism evidence="2">
    <name type="scientific">Chlorobaculum parvum</name>
    <dbReference type="NCBI Taxonomy" id="274539"/>
    <lineage>
        <taxon>Bacteria</taxon>
        <taxon>Pseudomonadati</taxon>
        <taxon>Chlorobiota</taxon>
        <taxon>Chlorobiia</taxon>
        <taxon>Chlorobiales</taxon>
        <taxon>Chlorobiaceae</taxon>
        <taxon>Chlorobaculum</taxon>
    </lineage>
</organism>
<dbReference type="Pfam" id="PF13432">
    <property type="entry name" value="TPR_16"/>
    <property type="match status" value="1"/>
</dbReference>
<proteinExistence type="predicted"/>
<dbReference type="Proteomes" id="UP000886059">
    <property type="component" value="Unassembled WGS sequence"/>
</dbReference>
<dbReference type="InterPro" id="IPR044650">
    <property type="entry name" value="SRFR1-like"/>
</dbReference>
<dbReference type="Pfam" id="PF14559">
    <property type="entry name" value="TPR_19"/>
    <property type="match status" value="1"/>
</dbReference>
<dbReference type="Gene3D" id="1.25.40.10">
    <property type="entry name" value="Tetratricopeptide repeat domain"/>
    <property type="match status" value="2"/>
</dbReference>
<dbReference type="GO" id="GO:0045892">
    <property type="term" value="P:negative regulation of DNA-templated transcription"/>
    <property type="evidence" value="ECO:0007669"/>
    <property type="project" value="InterPro"/>
</dbReference>